<dbReference type="SMART" id="SM00939">
    <property type="entry name" value="PepX_C"/>
    <property type="match status" value="1"/>
</dbReference>
<dbReference type="RefSeq" id="WP_055744041.1">
    <property type="nucleotide sequence ID" value="NZ_LJJB01000007.1"/>
</dbReference>
<gene>
    <name evidence="3" type="ORF">AN963_08405</name>
</gene>
<dbReference type="Pfam" id="PF02129">
    <property type="entry name" value="Peptidase_S15"/>
    <property type="match status" value="1"/>
</dbReference>
<protein>
    <submittedName>
        <fullName evidence="3">Hydrolase</fullName>
    </submittedName>
</protein>
<evidence type="ECO:0000313" key="3">
    <source>
        <dbReference type="EMBL" id="KQL49726.1"/>
    </source>
</evidence>
<dbReference type="InterPro" id="IPR008979">
    <property type="entry name" value="Galactose-bd-like_sf"/>
</dbReference>
<dbReference type="EMBL" id="LJJB01000007">
    <property type="protein sequence ID" value="KQL49726.1"/>
    <property type="molecule type" value="Genomic_DNA"/>
</dbReference>
<dbReference type="NCBIfam" id="TIGR00976">
    <property type="entry name" value="CocE_NonD"/>
    <property type="match status" value="1"/>
</dbReference>
<reference evidence="3 4" key="1">
    <citation type="submission" date="2015-09" db="EMBL/GenBank/DDBJ databases">
        <title>Genome sequencing project for genomic taxonomy and phylogenomics of Bacillus-like bacteria.</title>
        <authorList>
            <person name="Liu B."/>
            <person name="Wang J."/>
            <person name="Zhu Y."/>
            <person name="Liu G."/>
            <person name="Chen Q."/>
            <person name="Chen Z."/>
            <person name="Lan J."/>
            <person name="Che J."/>
            <person name="Ge C."/>
            <person name="Shi H."/>
            <person name="Pan Z."/>
            <person name="Liu X."/>
        </authorList>
    </citation>
    <scope>NUCLEOTIDE SEQUENCE [LARGE SCALE GENOMIC DNA]</scope>
    <source>
        <strain evidence="3 4">DSM 8552</strain>
    </source>
</reference>
<dbReference type="GO" id="GO:0016787">
    <property type="term" value="F:hydrolase activity"/>
    <property type="evidence" value="ECO:0007669"/>
    <property type="project" value="UniProtKB-KW"/>
</dbReference>
<keyword evidence="4" id="KW-1185">Reference proteome</keyword>
<dbReference type="Proteomes" id="UP000051063">
    <property type="component" value="Unassembled WGS sequence"/>
</dbReference>
<comment type="caution">
    <text evidence="3">The sequence shown here is derived from an EMBL/GenBank/DDBJ whole genome shotgun (WGS) entry which is preliminary data.</text>
</comment>
<dbReference type="InterPro" id="IPR000383">
    <property type="entry name" value="Xaa-Pro-like_dom"/>
</dbReference>
<feature type="domain" description="Xaa-Pro dipeptidyl-peptidase C-terminal" evidence="2">
    <location>
        <begin position="461"/>
        <end position="711"/>
    </location>
</feature>
<dbReference type="SUPFAM" id="SSF49785">
    <property type="entry name" value="Galactose-binding domain-like"/>
    <property type="match status" value="1"/>
</dbReference>
<dbReference type="InterPro" id="IPR005674">
    <property type="entry name" value="CocE/Ser_esterase"/>
</dbReference>
<evidence type="ECO:0000256" key="1">
    <source>
        <dbReference type="ARBA" id="ARBA00022801"/>
    </source>
</evidence>
<keyword evidence="1 3" id="KW-0378">Hydrolase</keyword>
<sequence>MEPIIPKGETYKLYESGIHLADLYDTDNGWLQRRRTLEKDGWTELTEISSENQGYSLPLQSIAERLGEWNTTDWDAADDVVTSWGGHYQRYFQVSAHIQGEIKTAWVWALRDEKLPIDLIVLDQQIIAFLFSGRGESTVLVKPGFEELTPLSEWNHSLLSKAEYGVTRLGRHDVTMRDGIKLATEVWLPSGMPEGNRVPTILVRTPYGRVTEHFGGSQWLRFVRRGYALVSQDTRGREDSEGEWLPCANEIEDGDDTLNWIAAQSWSDGKVGMIGGSYGGFVQWAAAASGNPHLQALVSYVTAGTPFVDLPRKGGTILSGTLAWAFAMADRKKDFEAAVRDDWDEVLAIRPLIDIPTKALGKEVQFWNEWMSHSDNDDFWARADWSLYGDKVNVPALLISGWYDDNGAGTTEAWEMCEKHERENLKLILGPWYHQANTTRSIHNVQFGNNAIRYDLDILQQRWFDRFLKGMDNAVEQGPRVQYYMVGEDEWKTSENWPPQEVVYTPYYLLSGGQAQTSRGDGVLSAQEAFANQKPDSYQFDPQDAAPFLIDMSENECSVPENYYEVELREDVLVYTTPPLEEELVIAGDIYAVLYASSSARDTDWLVRLTDVDEEGNSIRLSDGLIRARYRHSTHQPELLEPGKIECYEIKMSKIANTFKKGHCVRVSVTSGAKNLAFPNHNTGNDPATDIAFIVATQQVFHDAEYPSHVKLPVLQTRQNG</sequence>
<dbReference type="Gene3D" id="2.60.120.260">
    <property type="entry name" value="Galactose-binding domain-like"/>
    <property type="match status" value="1"/>
</dbReference>
<accession>A0ABR5NDW8</accession>
<name>A0ABR5NDW8_BRECH</name>
<dbReference type="Gene3D" id="1.10.3020.10">
    <property type="entry name" value="alpha-amino acid ester hydrolase ( Helical cap domain)"/>
    <property type="match status" value="1"/>
</dbReference>
<dbReference type="SUPFAM" id="SSF53474">
    <property type="entry name" value="alpha/beta-Hydrolases"/>
    <property type="match status" value="1"/>
</dbReference>
<evidence type="ECO:0000313" key="4">
    <source>
        <dbReference type="Proteomes" id="UP000051063"/>
    </source>
</evidence>
<organism evidence="3 4">
    <name type="scientific">Brevibacillus choshinensis</name>
    <dbReference type="NCBI Taxonomy" id="54911"/>
    <lineage>
        <taxon>Bacteria</taxon>
        <taxon>Bacillati</taxon>
        <taxon>Bacillota</taxon>
        <taxon>Bacilli</taxon>
        <taxon>Bacillales</taxon>
        <taxon>Paenibacillaceae</taxon>
        <taxon>Brevibacillus</taxon>
    </lineage>
</organism>
<evidence type="ECO:0000259" key="2">
    <source>
        <dbReference type="SMART" id="SM00939"/>
    </source>
</evidence>
<dbReference type="Pfam" id="PF08530">
    <property type="entry name" value="PepX_C"/>
    <property type="match status" value="1"/>
</dbReference>
<proteinExistence type="predicted"/>
<dbReference type="InterPro" id="IPR013736">
    <property type="entry name" value="Xaa-Pro_dipept_C"/>
</dbReference>
<dbReference type="Gene3D" id="3.40.50.1820">
    <property type="entry name" value="alpha/beta hydrolase"/>
    <property type="match status" value="1"/>
</dbReference>
<dbReference type="InterPro" id="IPR029058">
    <property type="entry name" value="AB_hydrolase_fold"/>
</dbReference>